<dbReference type="InterPro" id="IPR013989">
    <property type="entry name" value="Dev_and_cell_death_domain"/>
</dbReference>
<feature type="region of interest" description="Disordered" evidence="1">
    <location>
        <begin position="663"/>
        <end position="685"/>
    </location>
</feature>
<feature type="region of interest" description="Disordered" evidence="1">
    <location>
        <begin position="1118"/>
        <end position="1137"/>
    </location>
</feature>
<feature type="domain" description="DCD" evidence="2">
    <location>
        <begin position="22"/>
        <end position="152"/>
    </location>
</feature>
<sequence>MGQFADCLMEYNEEDDAAAGSIPEFGAIFMSSIVTKKECFKRRIFALPSSQANFVKHVKAGMVLFLFEFEKRQLFGVYQASSDGAMDIVPHGFNYSGKHFRAQVPFTSIWSCNPLPEKEFRDAIRENYFSAKKFNFGLSEDQVRRLLYLFSSRKLQNKLPPRLPTEVVDEAAGKDRGLVDNDNFALTQRRYTEQSDYDEFNSAVSCDYQGISLTRAEEDELLIEDGVYTEGKEYPLTESFLTDYQGNFLAKRRRIDGHLRSLRNDPPKDSLEDARRLAGGRRLLSVERACNENQVDENLNHALSSEYMMGPLDVRMDIDDRLMQRNRLFKECDMGSGYGQSIAREHHLEPLDKSKHDIDDRFLFDDCVRREHNVRDIVKPLVYGDGNLNLLAQAREATEDRHCSMNGMLKNRYHMDSDGSHVLLRRIRKTTAGGRLSTNEGIESEPNLGSCSEAGFSSENFARPLHYGHRIIQDGRFPPVSGRESENMLERIGGSAVSNINSEYISSVDGRVIDDGRLRKSEKVENVEDNHALVNPVISTGYPYYSNPKHNLSSYSDKFLPEKARSQLTIAHSSDPYRSKFNDATTARAVRNISEIPNCAYGCSTSLAADRNSDLVREDLPHHGSLGNFYSVPGSRSSPQFLESTISGRYLDMEPGCGNKCLPPKTSSHRSSSLHETTNSFLNSKSHTQMELNTSAPFDYRGSFLPKPSMDHENIELDERLFAYPSKSSENHFALDGGLRMESKRMSRHVPRQEMDMLTGENFIRSEAKDYSLGIYHQERDLDDYENQYLRSSSNMNLEEHRQISEAPHFDSNAHRRSVFTRLTSGKEVHVGEERKDTPSHCHDCYMDSSADEVMEMLQQGNNLPTRELRKSRVVEQPKCGGSDLDENLIQSHVEINHSTIEKKKLMHDLAFAEGIKEVPDETRIVGFKRRSETKKNLVGTNTYSDADNKITAVNEEVEISTNKTSKRKKLVRPVFRKNESATDSTGNSQHLELLGQILHKDDKRSCQSAINTCEAKMPNEITTLSNVLASGSHQSTDFNVKEVSNAGVQKDIGADVASSTSHELEGHKTSNVGVESGVSQVLLKETTQSKSSGSQISIKGISSKDSDTTVGKLILEESSSEGPKLDGNCGGNLGEGKRFRMLKNKKKIIRLGKAGTQ</sequence>
<protein>
    <recommendedName>
        <fullName evidence="2">DCD domain-containing protein</fullName>
    </recommendedName>
</protein>
<proteinExistence type="predicted"/>
<evidence type="ECO:0000313" key="4">
    <source>
        <dbReference type="Proteomes" id="UP000826271"/>
    </source>
</evidence>
<feature type="compositionally biased region" description="Polar residues" evidence="1">
    <location>
        <begin position="665"/>
        <end position="685"/>
    </location>
</feature>
<gene>
    <name evidence="3" type="ORF">BUALT_Bualt03G0007600</name>
</gene>
<evidence type="ECO:0000313" key="3">
    <source>
        <dbReference type="EMBL" id="KAG8385113.1"/>
    </source>
</evidence>
<accession>A0AAV6XRM7</accession>
<organism evidence="3 4">
    <name type="scientific">Buddleja alternifolia</name>
    <dbReference type="NCBI Taxonomy" id="168488"/>
    <lineage>
        <taxon>Eukaryota</taxon>
        <taxon>Viridiplantae</taxon>
        <taxon>Streptophyta</taxon>
        <taxon>Embryophyta</taxon>
        <taxon>Tracheophyta</taxon>
        <taxon>Spermatophyta</taxon>
        <taxon>Magnoliopsida</taxon>
        <taxon>eudicotyledons</taxon>
        <taxon>Gunneridae</taxon>
        <taxon>Pentapetalae</taxon>
        <taxon>asterids</taxon>
        <taxon>lamiids</taxon>
        <taxon>Lamiales</taxon>
        <taxon>Scrophulariaceae</taxon>
        <taxon>Buddlejeae</taxon>
        <taxon>Buddleja</taxon>
    </lineage>
</organism>
<name>A0AAV6XRM7_9LAMI</name>
<evidence type="ECO:0000259" key="2">
    <source>
        <dbReference type="PROSITE" id="PS51222"/>
    </source>
</evidence>
<comment type="caution">
    <text evidence="3">The sequence shown here is derived from an EMBL/GenBank/DDBJ whole genome shotgun (WGS) entry which is preliminary data.</text>
</comment>
<dbReference type="PANTHER" id="PTHR46444:SF9">
    <property type="entry name" value="DCD (DEVELOPMENT AND CELL DEATH) DOMAIN PROTEIN"/>
    <property type="match status" value="1"/>
</dbReference>
<dbReference type="Pfam" id="PF10539">
    <property type="entry name" value="Dev_Cell_Death"/>
    <property type="match status" value="1"/>
</dbReference>
<dbReference type="Proteomes" id="UP000826271">
    <property type="component" value="Unassembled WGS sequence"/>
</dbReference>
<keyword evidence="4" id="KW-1185">Reference proteome</keyword>
<dbReference type="AlphaFoldDB" id="A0AAV6XRM7"/>
<dbReference type="PROSITE" id="PS51222">
    <property type="entry name" value="DCD"/>
    <property type="match status" value="1"/>
</dbReference>
<dbReference type="SMART" id="SM00767">
    <property type="entry name" value="DCD"/>
    <property type="match status" value="1"/>
</dbReference>
<reference evidence="3" key="1">
    <citation type="submission" date="2019-10" db="EMBL/GenBank/DDBJ databases">
        <authorList>
            <person name="Zhang R."/>
            <person name="Pan Y."/>
            <person name="Wang J."/>
            <person name="Ma R."/>
            <person name="Yu S."/>
        </authorList>
    </citation>
    <scope>NUCLEOTIDE SEQUENCE</scope>
    <source>
        <strain evidence="3">LA-IB0</strain>
        <tissue evidence="3">Leaf</tissue>
    </source>
</reference>
<evidence type="ECO:0000256" key="1">
    <source>
        <dbReference type="SAM" id="MobiDB-lite"/>
    </source>
</evidence>
<dbReference type="EMBL" id="WHWC01000003">
    <property type="protein sequence ID" value="KAG8385113.1"/>
    <property type="molecule type" value="Genomic_DNA"/>
</dbReference>
<dbReference type="PANTHER" id="PTHR46444">
    <property type="entry name" value="DCD (DEVELOPMENT AND CELL DEATH) DOMAIN PROTEIN-RELATED"/>
    <property type="match status" value="1"/>
</dbReference>